<evidence type="ECO:0000313" key="2">
    <source>
        <dbReference type="Proteomes" id="UP001174909"/>
    </source>
</evidence>
<keyword evidence="2" id="KW-1185">Reference proteome</keyword>
<reference evidence="1" key="1">
    <citation type="submission" date="2023-03" db="EMBL/GenBank/DDBJ databases">
        <authorList>
            <person name="Steffen K."/>
            <person name="Cardenas P."/>
        </authorList>
    </citation>
    <scope>NUCLEOTIDE SEQUENCE</scope>
</reference>
<dbReference type="AlphaFoldDB" id="A0AA35SNU6"/>
<name>A0AA35SNU6_GEOBA</name>
<dbReference type="Proteomes" id="UP001174909">
    <property type="component" value="Unassembled WGS sequence"/>
</dbReference>
<proteinExistence type="predicted"/>
<sequence>MLQPAFSRVRAPLDFCCIFSCLFPYADSCHPGDFCHRFPDARCRFNKGRLGWWTPYGQEVIGLC</sequence>
<protein>
    <submittedName>
        <fullName evidence="1">Uncharacterized protein</fullName>
    </submittedName>
</protein>
<dbReference type="EMBL" id="CASHTH010002588">
    <property type="protein sequence ID" value="CAI8032176.1"/>
    <property type="molecule type" value="Genomic_DNA"/>
</dbReference>
<organism evidence="1 2">
    <name type="scientific">Geodia barretti</name>
    <name type="common">Barrett's horny sponge</name>
    <dbReference type="NCBI Taxonomy" id="519541"/>
    <lineage>
        <taxon>Eukaryota</taxon>
        <taxon>Metazoa</taxon>
        <taxon>Porifera</taxon>
        <taxon>Demospongiae</taxon>
        <taxon>Heteroscleromorpha</taxon>
        <taxon>Tetractinellida</taxon>
        <taxon>Astrophorina</taxon>
        <taxon>Geodiidae</taxon>
        <taxon>Geodia</taxon>
    </lineage>
</organism>
<accession>A0AA35SNU6</accession>
<comment type="caution">
    <text evidence="1">The sequence shown here is derived from an EMBL/GenBank/DDBJ whole genome shotgun (WGS) entry which is preliminary data.</text>
</comment>
<evidence type="ECO:0000313" key="1">
    <source>
        <dbReference type="EMBL" id="CAI8032176.1"/>
    </source>
</evidence>
<gene>
    <name evidence="1" type="ORF">GBAR_LOCUS18216</name>
</gene>